<proteinExistence type="predicted"/>
<sequence>MRSSSLLPLITLCLTISSSQLLPREDQLSKPSIDPPFSEEIQDLHLRQDFPPQKWIPERWPRGWLPLSCVQEAEYNHFDPQDFRAVDVWFRDCKVPWTVCRHRDSDESWINIFNTLSAVPVGMRQYISDVVLLPGDVKPISDSEEKEVLQAAAYTRGAVLVFTPDYFKLGVLFHEITHILDTTALRRFLLSHSYNITTPFSETKFWQQAYGNDSAVPTPYSKASWQEDFADAGRWAMSHYSRKRGLAEYSLGWKRCRTQIAAFQAWMGGIIFPRDGKCTGKVAGSKAVRVGKYVVGSRPPGRTSGGSGGRSEKSRYGSGSGVREIIVPLGVQNMMFVYHGV</sequence>
<dbReference type="Proteomes" id="UP001301958">
    <property type="component" value="Unassembled WGS sequence"/>
</dbReference>
<dbReference type="EMBL" id="MU865419">
    <property type="protein sequence ID" value="KAK4223663.1"/>
    <property type="molecule type" value="Genomic_DNA"/>
</dbReference>
<dbReference type="AlphaFoldDB" id="A0AAN7BI15"/>
<feature type="region of interest" description="Disordered" evidence="1">
    <location>
        <begin position="296"/>
        <end position="318"/>
    </location>
</feature>
<evidence type="ECO:0000313" key="3">
    <source>
        <dbReference type="EMBL" id="KAK4223663.1"/>
    </source>
</evidence>
<evidence type="ECO:0000313" key="4">
    <source>
        <dbReference type="Proteomes" id="UP001301958"/>
    </source>
</evidence>
<feature type="chain" id="PRO_5042910573" description="Conidiation-specific protein" evidence="2">
    <location>
        <begin position="20"/>
        <end position="341"/>
    </location>
</feature>
<feature type="signal peptide" evidence="2">
    <location>
        <begin position="1"/>
        <end position="19"/>
    </location>
</feature>
<name>A0AAN7BI15_9PEZI</name>
<keyword evidence="4" id="KW-1185">Reference proteome</keyword>
<reference evidence="3" key="1">
    <citation type="journal article" date="2023" name="Mol. Phylogenet. Evol.">
        <title>Genome-scale phylogeny and comparative genomics of the fungal order Sordariales.</title>
        <authorList>
            <person name="Hensen N."/>
            <person name="Bonometti L."/>
            <person name="Westerberg I."/>
            <person name="Brannstrom I.O."/>
            <person name="Guillou S."/>
            <person name="Cros-Aarteil S."/>
            <person name="Calhoun S."/>
            <person name="Haridas S."/>
            <person name="Kuo A."/>
            <person name="Mondo S."/>
            <person name="Pangilinan J."/>
            <person name="Riley R."/>
            <person name="LaButti K."/>
            <person name="Andreopoulos B."/>
            <person name="Lipzen A."/>
            <person name="Chen C."/>
            <person name="Yan M."/>
            <person name="Daum C."/>
            <person name="Ng V."/>
            <person name="Clum A."/>
            <person name="Steindorff A."/>
            <person name="Ohm R.A."/>
            <person name="Martin F."/>
            <person name="Silar P."/>
            <person name="Natvig D.O."/>
            <person name="Lalanne C."/>
            <person name="Gautier V."/>
            <person name="Ament-Velasquez S.L."/>
            <person name="Kruys A."/>
            <person name="Hutchinson M.I."/>
            <person name="Powell A.J."/>
            <person name="Barry K."/>
            <person name="Miller A.N."/>
            <person name="Grigoriev I.V."/>
            <person name="Debuchy R."/>
            <person name="Gladieux P."/>
            <person name="Hiltunen Thoren M."/>
            <person name="Johannesson H."/>
        </authorList>
    </citation>
    <scope>NUCLEOTIDE SEQUENCE</scope>
    <source>
        <strain evidence="3">CBS 990.96</strain>
    </source>
</reference>
<comment type="caution">
    <text evidence="3">The sequence shown here is derived from an EMBL/GenBank/DDBJ whole genome shotgun (WGS) entry which is preliminary data.</text>
</comment>
<accession>A0AAN7BI15</accession>
<evidence type="ECO:0000256" key="1">
    <source>
        <dbReference type="SAM" id="MobiDB-lite"/>
    </source>
</evidence>
<evidence type="ECO:0008006" key="5">
    <source>
        <dbReference type="Google" id="ProtNLM"/>
    </source>
</evidence>
<dbReference type="SUPFAM" id="SSF55486">
    <property type="entry name" value="Metalloproteases ('zincins'), catalytic domain"/>
    <property type="match status" value="1"/>
</dbReference>
<reference evidence="3" key="2">
    <citation type="submission" date="2023-05" db="EMBL/GenBank/DDBJ databases">
        <authorList>
            <consortium name="Lawrence Berkeley National Laboratory"/>
            <person name="Steindorff A."/>
            <person name="Hensen N."/>
            <person name="Bonometti L."/>
            <person name="Westerberg I."/>
            <person name="Brannstrom I.O."/>
            <person name="Guillou S."/>
            <person name="Cros-Aarteil S."/>
            <person name="Calhoun S."/>
            <person name="Haridas S."/>
            <person name="Kuo A."/>
            <person name="Mondo S."/>
            <person name="Pangilinan J."/>
            <person name="Riley R."/>
            <person name="Labutti K."/>
            <person name="Andreopoulos B."/>
            <person name="Lipzen A."/>
            <person name="Chen C."/>
            <person name="Yanf M."/>
            <person name="Daum C."/>
            <person name="Ng V."/>
            <person name="Clum A."/>
            <person name="Ohm R."/>
            <person name="Martin F."/>
            <person name="Silar P."/>
            <person name="Natvig D."/>
            <person name="Lalanne C."/>
            <person name="Gautier V."/>
            <person name="Ament-Velasquez S.L."/>
            <person name="Kruys A."/>
            <person name="Hutchinson M.I."/>
            <person name="Powell A.J."/>
            <person name="Barry K."/>
            <person name="Miller A.N."/>
            <person name="Grigoriev I.V."/>
            <person name="Debuchy R."/>
            <person name="Gladieux P."/>
            <person name="Thoren M.H."/>
            <person name="Johannesson H."/>
        </authorList>
    </citation>
    <scope>NUCLEOTIDE SEQUENCE</scope>
    <source>
        <strain evidence="3">CBS 990.96</strain>
    </source>
</reference>
<gene>
    <name evidence="3" type="ORF">QBC38DRAFT_502973</name>
</gene>
<organism evidence="3 4">
    <name type="scientific">Podospora fimiseda</name>
    <dbReference type="NCBI Taxonomy" id="252190"/>
    <lineage>
        <taxon>Eukaryota</taxon>
        <taxon>Fungi</taxon>
        <taxon>Dikarya</taxon>
        <taxon>Ascomycota</taxon>
        <taxon>Pezizomycotina</taxon>
        <taxon>Sordariomycetes</taxon>
        <taxon>Sordariomycetidae</taxon>
        <taxon>Sordariales</taxon>
        <taxon>Podosporaceae</taxon>
        <taxon>Podospora</taxon>
    </lineage>
</organism>
<keyword evidence="2" id="KW-0732">Signal</keyword>
<protein>
    <recommendedName>
        <fullName evidence="5">Conidiation-specific protein</fullName>
    </recommendedName>
</protein>
<evidence type="ECO:0000256" key="2">
    <source>
        <dbReference type="SAM" id="SignalP"/>
    </source>
</evidence>